<accession>A0A645HDJ9</accession>
<gene>
    <name evidence="1" type="ORF">SDC9_183707</name>
</gene>
<name>A0A645HDJ9_9ZZZZ</name>
<dbReference type="AlphaFoldDB" id="A0A645HDJ9"/>
<protein>
    <submittedName>
        <fullName evidence="1">Uncharacterized protein</fullName>
    </submittedName>
</protein>
<reference evidence="1" key="1">
    <citation type="submission" date="2019-08" db="EMBL/GenBank/DDBJ databases">
        <authorList>
            <person name="Kucharzyk K."/>
            <person name="Murdoch R.W."/>
            <person name="Higgins S."/>
            <person name="Loffler F."/>
        </authorList>
    </citation>
    <scope>NUCLEOTIDE SEQUENCE</scope>
</reference>
<proteinExistence type="predicted"/>
<evidence type="ECO:0000313" key="1">
    <source>
        <dbReference type="EMBL" id="MPN36199.1"/>
    </source>
</evidence>
<sequence>MGCFLHEAQKLGHQSASGKGNVAGADIHTLGCRDDLQKFNYVIVIVQRLTAAHENDVGYGPGFFRAVGFVRLRTGDEGKHLAGQQVTHTALQGRRTKSAAHSAANLGGDAQGIAVVVTHKNAFHQIFIFQFKEVFNGCILSGNPFVINPCAAIGQHAQPFSQCLG</sequence>
<dbReference type="EMBL" id="VSSQ01090194">
    <property type="protein sequence ID" value="MPN36199.1"/>
    <property type="molecule type" value="Genomic_DNA"/>
</dbReference>
<comment type="caution">
    <text evidence="1">The sequence shown here is derived from an EMBL/GenBank/DDBJ whole genome shotgun (WGS) entry which is preliminary data.</text>
</comment>
<organism evidence="1">
    <name type="scientific">bioreactor metagenome</name>
    <dbReference type="NCBI Taxonomy" id="1076179"/>
    <lineage>
        <taxon>unclassified sequences</taxon>
        <taxon>metagenomes</taxon>
        <taxon>ecological metagenomes</taxon>
    </lineage>
</organism>